<dbReference type="InterPro" id="IPR012945">
    <property type="entry name" value="Tubulin-bd_cofactor_C_dom"/>
</dbReference>
<dbReference type="InterPro" id="IPR016098">
    <property type="entry name" value="CAP/MinC_C"/>
</dbReference>
<dbReference type="Pfam" id="PF16752">
    <property type="entry name" value="TBCC_N"/>
    <property type="match status" value="1"/>
</dbReference>
<feature type="domain" description="C-CAP/cofactor C-like" evidence="8">
    <location>
        <begin position="188"/>
        <end position="337"/>
    </location>
</feature>
<dbReference type="EMBL" id="GFDG01000395">
    <property type="protein sequence ID" value="JAV18404.1"/>
    <property type="molecule type" value="Transcribed_RNA"/>
</dbReference>
<evidence type="ECO:0000256" key="2">
    <source>
        <dbReference type="ARBA" id="ARBA00008848"/>
    </source>
</evidence>
<dbReference type="PROSITE" id="PS51329">
    <property type="entry name" value="C_CAP_COFACTOR_C"/>
    <property type="match status" value="1"/>
</dbReference>
<dbReference type="InterPro" id="IPR038397">
    <property type="entry name" value="TBCC_N_sf"/>
</dbReference>
<dbReference type="Gene3D" id="2.160.20.70">
    <property type="match status" value="1"/>
</dbReference>
<name>A0A1L8EIC3_HAEIR</name>
<evidence type="ECO:0000313" key="9">
    <source>
        <dbReference type="EMBL" id="JAV18404.1"/>
    </source>
</evidence>
<dbReference type="AlphaFoldDB" id="A0A1L8EIC3"/>
<evidence type="ECO:0000256" key="3">
    <source>
        <dbReference type="ARBA" id="ARBA00022490"/>
    </source>
</evidence>
<keyword evidence="3" id="KW-0963">Cytoplasm</keyword>
<dbReference type="GO" id="GO:0015631">
    <property type="term" value="F:tubulin binding"/>
    <property type="evidence" value="ECO:0007669"/>
    <property type="project" value="InterPro"/>
</dbReference>
<reference evidence="9" key="1">
    <citation type="submission" date="2017-01" db="EMBL/GenBank/DDBJ databases">
        <title>An insight into the sialome and mialome of the horn fly, Haematobia irritans.</title>
        <authorList>
            <person name="Breijo M."/>
            <person name="Boiani M."/>
            <person name="Ures X."/>
            <person name="Rocha S."/>
            <person name="Sequeira M."/>
            <person name="Ribeiro J.M."/>
        </authorList>
    </citation>
    <scope>NUCLEOTIDE SEQUENCE</scope>
</reference>
<sequence>MNSTRFSTKHLDDDVGDGDGIASIKKDQVMERLNKRNKERQNYLDVKLEQRHKETQDSEGADYFSQAFADKVRDIEVRVNNLSEISCKKSIGEGTSLDLARHFTEIAIEIQELQRYLTNSTMFLTDFKIKACQSIVNDLMQTCEEAKLKLMPKKKFGFSGRKVTPRPSLNPKLAKGDNIDGTEGAEIPNAVASSKINWTLCNRSNEYICLQGDEVHSKDITIANLQNCFVELQGPAGSVQISHCSDCTFLCGPVARSLFADFCNKCSLGAACQQMRLHSSAQCQIYLHVTCRAIIEDCKQIEIAPYNYAYSNIEDDFETSNLSREINNYKDVADFNWLSPDVPSPNWHLVKDSPTNWIEKRQEFLSRNSDNSSL</sequence>
<evidence type="ECO:0000256" key="4">
    <source>
        <dbReference type="ARBA" id="ARBA00022990"/>
    </source>
</evidence>
<comment type="subcellular location">
    <subcellularLocation>
        <location evidence="1">Cytoplasm</location>
    </subcellularLocation>
</comment>
<organism evidence="9">
    <name type="scientific">Haematobia irritans</name>
    <name type="common">Horn fly</name>
    <name type="synonym">Conops irritans</name>
    <dbReference type="NCBI Taxonomy" id="7368"/>
    <lineage>
        <taxon>Eukaryota</taxon>
        <taxon>Metazoa</taxon>
        <taxon>Ecdysozoa</taxon>
        <taxon>Arthropoda</taxon>
        <taxon>Hexapoda</taxon>
        <taxon>Insecta</taxon>
        <taxon>Pterygota</taxon>
        <taxon>Neoptera</taxon>
        <taxon>Endopterygota</taxon>
        <taxon>Diptera</taxon>
        <taxon>Brachycera</taxon>
        <taxon>Muscomorpha</taxon>
        <taxon>Muscoidea</taxon>
        <taxon>Muscidae</taxon>
        <taxon>Haematobia</taxon>
    </lineage>
</organism>
<evidence type="ECO:0000256" key="7">
    <source>
        <dbReference type="SAM" id="MobiDB-lite"/>
    </source>
</evidence>
<comment type="similarity">
    <text evidence="2">Belongs to the TBCC family.</text>
</comment>
<dbReference type="InterPro" id="IPR017901">
    <property type="entry name" value="C-CAP_CF_C-like"/>
</dbReference>
<keyword evidence="4" id="KW-0007">Acetylation</keyword>
<dbReference type="GO" id="GO:0007023">
    <property type="term" value="P:post-chaperonin tubulin folding pathway"/>
    <property type="evidence" value="ECO:0007669"/>
    <property type="project" value="InterPro"/>
</dbReference>
<protein>
    <submittedName>
        <fullName evidence="9">Putative tubulin-specific chaperone c</fullName>
    </submittedName>
</protein>
<keyword evidence="5" id="KW-0143">Chaperone</keyword>
<dbReference type="InterPro" id="IPR006599">
    <property type="entry name" value="CARP_motif"/>
</dbReference>
<comment type="subunit">
    <text evidence="6">Supercomplex made of cofactors A to E. Cofactors A and D function by capturing and stabilizing tubulin in a quasi-native conformation. Cofactor E binds to the cofactor D-tubulin complex; interaction with cofactor C then causes the release of tubulin polypeptides that are committed to the native state.</text>
</comment>
<feature type="region of interest" description="Disordered" evidence="7">
    <location>
        <begin position="1"/>
        <end position="21"/>
    </location>
</feature>
<accession>A0A1L8EIC3</accession>
<dbReference type="InterPro" id="IPR027684">
    <property type="entry name" value="TBCC"/>
</dbReference>
<dbReference type="PANTHER" id="PTHR15139">
    <property type="entry name" value="TUBULIN FOLDING COFACTOR C"/>
    <property type="match status" value="1"/>
</dbReference>
<dbReference type="InterPro" id="IPR031925">
    <property type="entry name" value="TBCC_N"/>
</dbReference>
<dbReference type="PANTHER" id="PTHR15139:SF0">
    <property type="entry name" value="TUBULIN-SPECIFIC CHAPERONE C"/>
    <property type="match status" value="1"/>
</dbReference>
<proteinExistence type="inferred from homology"/>
<dbReference type="Gene3D" id="1.20.58.1250">
    <property type="entry name" value="Tubulin Binding Cofactor C, N-terminal domain"/>
    <property type="match status" value="1"/>
</dbReference>
<dbReference type="GO" id="GO:0005737">
    <property type="term" value="C:cytoplasm"/>
    <property type="evidence" value="ECO:0007669"/>
    <property type="project" value="UniProtKB-SubCell"/>
</dbReference>
<dbReference type="GO" id="GO:0007021">
    <property type="term" value="P:tubulin complex assembly"/>
    <property type="evidence" value="ECO:0007669"/>
    <property type="project" value="TreeGrafter"/>
</dbReference>
<evidence type="ECO:0000256" key="6">
    <source>
        <dbReference type="ARBA" id="ARBA00026055"/>
    </source>
</evidence>
<dbReference type="SMART" id="SM00673">
    <property type="entry name" value="CARP"/>
    <property type="match status" value="2"/>
</dbReference>
<evidence type="ECO:0000256" key="5">
    <source>
        <dbReference type="ARBA" id="ARBA00023186"/>
    </source>
</evidence>
<evidence type="ECO:0000259" key="8">
    <source>
        <dbReference type="PROSITE" id="PS51329"/>
    </source>
</evidence>
<dbReference type="Pfam" id="PF07986">
    <property type="entry name" value="TBCC"/>
    <property type="match status" value="1"/>
</dbReference>
<evidence type="ECO:0000256" key="1">
    <source>
        <dbReference type="ARBA" id="ARBA00004496"/>
    </source>
</evidence>